<accession>A0ABQ9VMQ9</accession>
<dbReference type="Proteomes" id="UP001266305">
    <property type="component" value="Unassembled WGS sequence"/>
</dbReference>
<gene>
    <name evidence="2" type="ORF">P7K49_009313</name>
</gene>
<sequence length="75" mass="7657">MRAGEAAGPALGRPEPAPARPRPCPAQPGRLRLLGVQRREPAPPPLSAPESSPFSAWPPSAQENPPSCNQASGGG</sequence>
<proteinExistence type="predicted"/>
<feature type="non-terminal residue" evidence="2">
    <location>
        <position position="75"/>
    </location>
</feature>
<organism evidence="2 3">
    <name type="scientific">Saguinus oedipus</name>
    <name type="common">Cotton-top tamarin</name>
    <name type="synonym">Oedipomidas oedipus</name>
    <dbReference type="NCBI Taxonomy" id="9490"/>
    <lineage>
        <taxon>Eukaryota</taxon>
        <taxon>Metazoa</taxon>
        <taxon>Chordata</taxon>
        <taxon>Craniata</taxon>
        <taxon>Vertebrata</taxon>
        <taxon>Euteleostomi</taxon>
        <taxon>Mammalia</taxon>
        <taxon>Eutheria</taxon>
        <taxon>Euarchontoglires</taxon>
        <taxon>Primates</taxon>
        <taxon>Haplorrhini</taxon>
        <taxon>Platyrrhini</taxon>
        <taxon>Cebidae</taxon>
        <taxon>Callitrichinae</taxon>
        <taxon>Saguinus</taxon>
    </lineage>
</organism>
<name>A0ABQ9VMQ9_SAGOE</name>
<evidence type="ECO:0000313" key="3">
    <source>
        <dbReference type="Proteomes" id="UP001266305"/>
    </source>
</evidence>
<feature type="compositionally biased region" description="Low complexity" evidence="1">
    <location>
        <begin position="1"/>
        <end position="14"/>
    </location>
</feature>
<evidence type="ECO:0000256" key="1">
    <source>
        <dbReference type="SAM" id="MobiDB-lite"/>
    </source>
</evidence>
<protein>
    <submittedName>
        <fullName evidence="2">Uncharacterized protein</fullName>
    </submittedName>
</protein>
<feature type="compositionally biased region" description="Pro residues" evidence="1">
    <location>
        <begin position="15"/>
        <end position="26"/>
    </location>
</feature>
<feature type="compositionally biased region" description="Polar residues" evidence="1">
    <location>
        <begin position="61"/>
        <end position="75"/>
    </location>
</feature>
<evidence type="ECO:0000313" key="2">
    <source>
        <dbReference type="EMBL" id="KAK2109567.1"/>
    </source>
</evidence>
<keyword evidence="3" id="KW-1185">Reference proteome</keyword>
<reference evidence="2 3" key="1">
    <citation type="submission" date="2023-05" db="EMBL/GenBank/DDBJ databases">
        <title>B98-5 Cell Line De Novo Hybrid Assembly: An Optical Mapping Approach.</title>
        <authorList>
            <person name="Kananen K."/>
            <person name="Auerbach J.A."/>
            <person name="Kautto E."/>
            <person name="Blachly J.S."/>
        </authorList>
    </citation>
    <scope>NUCLEOTIDE SEQUENCE [LARGE SCALE GENOMIC DNA]</scope>
    <source>
        <strain evidence="2">B95-8</strain>
        <tissue evidence="2">Cell line</tissue>
    </source>
</reference>
<feature type="region of interest" description="Disordered" evidence="1">
    <location>
        <begin position="1"/>
        <end position="75"/>
    </location>
</feature>
<dbReference type="EMBL" id="JASSZA010000005">
    <property type="protein sequence ID" value="KAK2109567.1"/>
    <property type="molecule type" value="Genomic_DNA"/>
</dbReference>
<comment type="caution">
    <text evidence="2">The sequence shown here is derived from an EMBL/GenBank/DDBJ whole genome shotgun (WGS) entry which is preliminary data.</text>
</comment>